<keyword evidence="4" id="KW-1185">Reference proteome</keyword>
<feature type="domain" description="RapA2 cadherin-like" evidence="2">
    <location>
        <begin position="1073"/>
        <end position="1157"/>
    </location>
</feature>
<evidence type="ECO:0000256" key="1">
    <source>
        <dbReference type="SAM" id="MobiDB-lite"/>
    </source>
</evidence>
<protein>
    <recommendedName>
        <fullName evidence="2">RapA2 cadherin-like domain-containing protein</fullName>
    </recommendedName>
</protein>
<feature type="domain" description="RapA2 cadherin-like" evidence="2">
    <location>
        <begin position="256"/>
        <end position="336"/>
    </location>
</feature>
<feature type="domain" description="RapA2 cadherin-like" evidence="2">
    <location>
        <begin position="710"/>
        <end position="797"/>
    </location>
</feature>
<evidence type="ECO:0000259" key="2">
    <source>
        <dbReference type="Pfam" id="PF17803"/>
    </source>
</evidence>
<dbReference type="EMBL" id="CP049811">
    <property type="protein sequence ID" value="QIK41805.1"/>
    <property type="molecule type" value="Genomic_DNA"/>
</dbReference>
<feature type="domain" description="RapA2 cadherin-like" evidence="2">
    <location>
        <begin position="1192"/>
        <end position="1249"/>
    </location>
</feature>
<gene>
    <name evidence="3" type="ORF">G8E03_14200</name>
</gene>
<dbReference type="Pfam" id="PF17963">
    <property type="entry name" value="Big_9"/>
    <property type="match status" value="1"/>
</dbReference>
<sequence>MTNGAYSWKSFTVIDENSIRIDGNFSTGDSFTYAGADATMYVRDNDGGLAGDNHANEYGNDNQCGWVDENGTWTEAGNVYWEGYYVMHGSDGQTYYLIEIEGTNLCDGGNDYFAFYGQVPAQGVELTAACYYNDCGSLSYACLSGGEIGSHATPPAADDDFLAVMQGEGFGDTDINVLLNDESNTSEALIVKEVDGSAGLVGVWVDLADGGRILVSADGTVDFDAAGDFDALAEGQTATVSIDYLVLNSDGLTDTATLTVQVTGVNDAPVAVDQAVTTDEDTAVTGNVMDGAYDIDGDVVSLDGISLGAIGEEIAVTTANGYTGTVVVNADGTFVYTPGPDADDMAQGDTDTFSFDFTVKSQNGFTTIDNTRVIDFETGEAVVTYVDGAGNPGNDKPVGSVGEDPNGTGSEDNGTTVGNSDGFGVDGTTTSGGGDLHAGDVITTQIEGMTISVQANAKGGKYDEAMIFDSNNPTGGDYDLATNTQNNVLIISEDGDSCDPDDNAKGGEIRFSFDEPEDVKSLTIIDNEEGVWIGFYDENWCKTGSQWVPCAPDNSIQTVALNGQNVSHMIVILEGSGAIDDLVLGNTVEVPAYLYDTATVTVTITGESDGPTAVADIATTDEDTTVSGNVIENDLDAAGYSVIGLSEGTVGEAFEVTSTGGRTGLLTVNADGSYTFAPNDGFDDLSVGDTDTLTVSYSLGTDGVTAETTADLNITVTGLNSGPVAVDIALSMNEAHGRDTQPSTVSGNLLDGATDSDGDVISLASTTLGAIGSTVDVFTTGGRTGTLQIGADGAFIFTSTDDGLDLTQTDTLVFDYTVASDDGSVLRTDTKTVTITINGVNEAPVAIAQSATVTEQNTAGLASTVSGDLLDGAADFDGDTVSLASTSLGAIGSALNVTTNGGRSGELTINADGTFTFLSTDDSLDLGQTDTLSFDFTVQSTGGATVQTGSSSATININGYNAAPVTIDSTFTVSEANAQGLTSTLTGNLLDGATDAEGDAISIFSTTLGAIGETVTIEVGSGRFADLTIQADGSFTLTSLDDTLDLNASDLVEIGFTAVSSGGTTPQFSSSVASISIEGVNVAPDAGDVSADVFEQNAQGLDSTVDGNLLSNSTDADGDTMYISSTSLGTIGETVEVVTTGGRTGLLTIGADGSYSFTSTSPDLDVNETDTVIFEFTVSSTGGTTVQNAPAIATINIAGVNVAPTAVDQFYTTTEDEVLRGSDGNPVNVLLGASDPDGDSVTLQSVSDGIVISTPRSAVDNPIMKNGMIIGYLNVFVDGSLRYTPTAEAAEMMNDGDVDEFSFQFTVASSDGVTVQTDTKTVSITILGQDDVAPNTPPIARGEVIEIDETQIASGDLNALTTDADDGDVVTIDTVQGQAFDAVNGNTIELTSNANGWTGTLTVAADGTFDFDPSDQFLALNNGDSEIVSFTYSASDTSDASAGATIDIIVNGISEGEPAAADVNYYFLIDASSSMFTSTGAVDCDNNGDGITSWVDLSIGMADLLGSELPIVWEDNTDLTTSTSYYTYGSVATQVDSPTLIDGNMASSTNLNSALQSMSFDLDSGVRNEVFIFTDGASSSTDLTQTFTDLGQAGVVFSTFNVSNAVSGASDVLDGLLEAAGQSNDTLVLNDCDDVEMEGWSIIYDLEDALYQMS</sequence>
<dbReference type="InterPro" id="IPR010221">
    <property type="entry name" value="VCBS_dom"/>
</dbReference>
<dbReference type="NCBIfam" id="TIGR01965">
    <property type="entry name" value="VCBS_repeat"/>
    <property type="match status" value="6"/>
</dbReference>
<feature type="region of interest" description="Disordered" evidence="1">
    <location>
        <begin position="387"/>
        <end position="421"/>
    </location>
</feature>
<name>A0A6G7VPK6_9RHOB</name>
<organism evidence="3 4">
    <name type="scientific">Pontivivens nitratireducens</name>
    <dbReference type="NCBI Taxonomy" id="2758038"/>
    <lineage>
        <taxon>Bacteria</taxon>
        <taxon>Pseudomonadati</taxon>
        <taxon>Pseudomonadota</taxon>
        <taxon>Alphaproteobacteria</taxon>
        <taxon>Rhodobacterales</taxon>
        <taxon>Paracoccaceae</taxon>
        <taxon>Pontivivens</taxon>
    </lineage>
</organism>
<accession>A0A6G7VPK6</accession>
<dbReference type="InterPro" id="IPR040853">
    <property type="entry name" value="RapA2_cadherin-like"/>
</dbReference>
<proteinExistence type="predicted"/>
<feature type="domain" description="RapA2 cadherin-like" evidence="2">
    <location>
        <begin position="952"/>
        <end position="1036"/>
    </location>
</feature>
<dbReference type="InterPro" id="IPR036465">
    <property type="entry name" value="vWFA_dom_sf"/>
</dbReference>
<evidence type="ECO:0000313" key="4">
    <source>
        <dbReference type="Proteomes" id="UP000500791"/>
    </source>
</evidence>
<dbReference type="KEGG" id="mon:G8E03_14200"/>
<feature type="compositionally biased region" description="Polar residues" evidence="1">
    <location>
        <begin position="407"/>
        <end position="419"/>
    </location>
</feature>
<feature type="domain" description="RapA2 cadherin-like" evidence="2">
    <location>
        <begin position="598"/>
        <end position="676"/>
    </location>
</feature>
<feature type="domain" description="RapA2 cadherin-like" evidence="2">
    <location>
        <begin position="832"/>
        <end position="917"/>
    </location>
</feature>
<dbReference type="Pfam" id="PF17803">
    <property type="entry name" value="Cadherin_4"/>
    <property type="match status" value="7"/>
</dbReference>
<dbReference type="SUPFAM" id="SSF53300">
    <property type="entry name" value="vWA-like"/>
    <property type="match status" value="1"/>
</dbReference>
<evidence type="ECO:0000313" key="3">
    <source>
        <dbReference type="EMBL" id="QIK41805.1"/>
    </source>
</evidence>
<dbReference type="RefSeq" id="WP_166193293.1">
    <property type="nucleotide sequence ID" value="NZ_CP049811.1"/>
</dbReference>
<reference evidence="3 4" key="1">
    <citation type="submission" date="2020-03" db="EMBL/GenBank/DDBJ databases">
        <title>Complete genome sequence of Monaibacterium sp. ALG8 with diverse plasmids.</title>
        <authorList>
            <person name="Sun C."/>
        </authorList>
    </citation>
    <scope>NUCLEOTIDE SEQUENCE [LARGE SCALE GENOMIC DNA]</scope>
    <source>
        <strain evidence="3 4">ALG8</strain>
    </source>
</reference>
<dbReference type="Proteomes" id="UP000500791">
    <property type="component" value="Chromosome"/>
</dbReference>